<evidence type="ECO:0000313" key="6">
    <source>
        <dbReference type="EMBL" id="EAS06098.2"/>
    </source>
</evidence>
<keyword evidence="1" id="KW-0547">Nucleotide-binding</keyword>
<dbReference type="AlphaFoldDB" id="I7M4A3"/>
<dbReference type="InterPro" id="IPR036543">
    <property type="entry name" value="Guanylate-bd_C_sf"/>
</dbReference>
<dbReference type="RefSeq" id="XP_001026343.2">
    <property type="nucleotide sequence ID" value="XM_001026343.2"/>
</dbReference>
<dbReference type="InterPro" id="IPR015894">
    <property type="entry name" value="Guanylate-bd_N"/>
</dbReference>
<dbReference type="PROSITE" id="PS51715">
    <property type="entry name" value="G_GB1_RHD3"/>
    <property type="match status" value="1"/>
</dbReference>
<dbReference type="PANTHER" id="PTHR10751">
    <property type="entry name" value="GUANYLATE BINDING PROTEIN"/>
    <property type="match status" value="1"/>
</dbReference>
<comment type="similarity">
    <text evidence="4">Belongs to the TRAFAC class dynamin-like GTPase superfamily. GB1/RHD3 GTPase family.</text>
</comment>
<dbReference type="SUPFAM" id="SSF48340">
    <property type="entry name" value="Interferon-induced guanylate-binding protein 1 (GBP1), C-terminal domain"/>
    <property type="match status" value="1"/>
</dbReference>
<accession>I7M4A3</accession>
<sequence length="599" mass="69863">MAQNYQSSYQGQKNIAQSYKFNEKFEDSEEIDDDEISQHEMKVKDMQNRVSAAGNQKYNLGLNGNQDNFYSKNGGNQNQQNMGNSSYTNGIQQSINIYNQNKNKMNDTPSKINDIQINLNHSTSEKPSAICLIQFHQDSNRMELGSRAIEILEKYSDHKICFVSIVGLYRSGKSALLNKLLDIRSGEGFKVDDSVNACTMGIWMWSNPQYNENDDLYIFFIDTEGLQSVEQTQDHDIKIFTLTMLISSFFIYNSKGVIDETSISQLGLVTKLTKNIAVNEYGDKMDEYMLAQYTPKFLWILRDFSLELQDQKGRRISANQYLENCLMEDGNTKVQQSKNVRKAILSYFKDRSCLTMVKPISEEDKLKIMDRLQLEDLRSEFQKQIIALRALIFQKCTPKMFNGQYLNGRMMISMIETFINNINHKEGIPNIQSAWENIVQNECILGHQVGLQQFESQMKTLLENRETAVDFMELYTNFRAIRDNVLEKYDSIAGIREKNQYYHQYRMELINHMESREQQAFEQNEEIASTQNDLLIQDLTKGLNEKFVLKKFNHKNINEYISEFNEQLINHFLFMRLFSQLNKQISIDFQASMISMQQE</sequence>
<evidence type="ECO:0000256" key="1">
    <source>
        <dbReference type="ARBA" id="ARBA00022741"/>
    </source>
</evidence>
<dbReference type="Gene3D" id="3.40.50.300">
    <property type="entry name" value="P-loop containing nucleotide triphosphate hydrolases"/>
    <property type="match status" value="1"/>
</dbReference>
<evidence type="ECO:0000256" key="4">
    <source>
        <dbReference type="PROSITE-ProRule" id="PRU01052"/>
    </source>
</evidence>
<dbReference type="GO" id="GO:0005525">
    <property type="term" value="F:GTP binding"/>
    <property type="evidence" value="ECO:0007669"/>
    <property type="project" value="UniProtKB-KW"/>
</dbReference>
<name>I7M4A3_TETTS</name>
<dbReference type="OrthoDB" id="2135133at2759"/>
<protein>
    <submittedName>
        <fullName evidence="6">Amine-terminal domain guanylate-binding protein</fullName>
    </submittedName>
</protein>
<dbReference type="SUPFAM" id="SSF52540">
    <property type="entry name" value="P-loop containing nucleoside triphosphate hydrolases"/>
    <property type="match status" value="1"/>
</dbReference>
<dbReference type="InterPro" id="IPR030386">
    <property type="entry name" value="G_GB1_RHD3_dom"/>
</dbReference>
<dbReference type="Pfam" id="PF02263">
    <property type="entry name" value="GBP"/>
    <property type="match status" value="1"/>
</dbReference>
<proteinExistence type="inferred from homology"/>
<dbReference type="EMBL" id="GG662308">
    <property type="protein sequence ID" value="EAS06098.2"/>
    <property type="molecule type" value="Genomic_DNA"/>
</dbReference>
<dbReference type="eggNOG" id="KOG2037">
    <property type="taxonomic scope" value="Eukaryota"/>
</dbReference>
<evidence type="ECO:0000259" key="5">
    <source>
        <dbReference type="PROSITE" id="PS51715"/>
    </source>
</evidence>
<gene>
    <name evidence="6" type="ORF">TTHERM_00670220</name>
</gene>
<evidence type="ECO:0000313" key="7">
    <source>
        <dbReference type="Proteomes" id="UP000009168"/>
    </source>
</evidence>
<keyword evidence="7" id="KW-1185">Reference proteome</keyword>
<keyword evidence="2" id="KW-0378">Hydrolase</keyword>
<evidence type="ECO:0000256" key="2">
    <source>
        <dbReference type="ARBA" id="ARBA00022801"/>
    </source>
</evidence>
<dbReference type="InParanoid" id="I7M4A3"/>
<dbReference type="GO" id="GO:0003924">
    <property type="term" value="F:GTPase activity"/>
    <property type="evidence" value="ECO:0007669"/>
    <property type="project" value="InterPro"/>
</dbReference>
<dbReference type="Proteomes" id="UP000009168">
    <property type="component" value="Unassembled WGS sequence"/>
</dbReference>
<reference evidence="7" key="1">
    <citation type="journal article" date="2006" name="PLoS Biol.">
        <title>Macronuclear genome sequence of the ciliate Tetrahymena thermophila, a model eukaryote.</title>
        <authorList>
            <person name="Eisen J.A."/>
            <person name="Coyne R.S."/>
            <person name="Wu M."/>
            <person name="Wu D."/>
            <person name="Thiagarajan M."/>
            <person name="Wortman J.R."/>
            <person name="Badger J.H."/>
            <person name="Ren Q."/>
            <person name="Amedeo P."/>
            <person name="Jones K.M."/>
            <person name="Tallon L.J."/>
            <person name="Delcher A.L."/>
            <person name="Salzberg S.L."/>
            <person name="Silva J.C."/>
            <person name="Haas B.J."/>
            <person name="Majoros W.H."/>
            <person name="Farzad M."/>
            <person name="Carlton J.M."/>
            <person name="Smith R.K. Jr."/>
            <person name="Garg J."/>
            <person name="Pearlman R.E."/>
            <person name="Karrer K.M."/>
            <person name="Sun L."/>
            <person name="Manning G."/>
            <person name="Elde N.C."/>
            <person name="Turkewitz A.P."/>
            <person name="Asai D.J."/>
            <person name="Wilkes D.E."/>
            <person name="Wang Y."/>
            <person name="Cai H."/>
            <person name="Collins K."/>
            <person name="Stewart B.A."/>
            <person name="Lee S.R."/>
            <person name="Wilamowska K."/>
            <person name="Weinberg Z."/>
            <person name="Ruzzo W.L."/>
            <person name="Wloga D."/>
            <person name="Gaertig J."/>
            <person name="Frankel J."/>
            <person name="Tsao C.-C."/>
            <person name="Gorovsky M.A."/>
            <person name="Keeling P.J."/>
            <person name="Waller R.F."/>
            <person name="Patron N.J."/>
            <person name="Cherry J.M."/>
            <person name="Stover N.A."/>
            <person name="Krieger C.J."/>
            <person name="del Toro C."/>
            <person name="Ryder H.F."/>
            <person name="Williamson S.C."/>
            <person name="Barbeau R.A."/>
            <person name="Hamilton E.P."/>
            <person name="Orias E."/>
        </authorList>
    </citation>
    <scope>NUCLEOTIDE SEQUENCE [LARGE SCALE GENOMIC DNA]</scope>
    <source>
        <strain evidence="7">SB210</strain>
    </source>
</reference>
<dbReference type="Pfam" id="PF02841">
    <property type="entry name" value="GBP_C"/>
    <property type="match status" value="1"/>
</dbReference>
<dbReference type="Gene3D" id="1.20.1000.10">
    <property type="entry name" value="Guanylate-binding protein, C-terminal domain"/>
    <property type="match status" value="1"/>
</dbReference>
<feature type="domain" description="GB1/RHD3-type G" evidence="5">
    <location>
        <begin position="157"/>
        <end position="405"/>
    </location>
</feature>
<keyword evidence="3" id="KW-0342">GTP-binding</keyword>
<evidence type="ECO:0000256" key="3">
    <source>
        <dbReference type="ARBA" id="ARBA00023134"/>
    </source>
</evidence>
<dbReference type="InterPro" id="IPR027417">
    <property type="entry name" value="P-loop_NTPase"/>
</dbReference>
<dbReference type="InterPro" id="IPR003191">
    <property type="entry name" value="Guanylate-bd/ATL_C"/>
</dbReference>
<dbReference type="GeneID" id="7824807"/>
<organism evidence="6 7">
    <name type="scientific">Tetrahymena thermophila (strain SB210)</name>
    <dbReference type="NCBI Taxonomy" id="312017"/>
    <lineage>
        <taxon>Eukaryota</taxon>
        <taxon>Sar</taxon>
        <taxon>Alveolata</taxon>
        <taxon>Ciliophora</taxon>
        <taxon>Intramacronucleata</taxon>
        <taxon>Oligohymenophorea</taxon>
        <taxon>Hymenostomatida</taxon>
        <taxon>Tetrahymenina</taxon>
        <taxon>Tetrahymenidae</taxon>
        <taxon>Tetrahymena</taxon>
    </lineage>
</organism>
<dbReference type="KEGG" id="tet:TTHERM_00670220"/>